<dbReference type="SUPFAM" id="SSF46689">
    <property type="entry name" value="Homeodomain-like"/>
    <property type="match status" value="1"/>
</dbReference>
<name>A0ABT2UF08_9BACL</name>
<dbReference type="InterPro" id="IPR009057">
    <property type="entry name" value="Homeodomain-like_sf"/>
</dbReference>
<protein>
    <submittedName>
        <fullName evidence="4">Helix-turn-helix domain-containing protein</fullName>
    </submittedName>
</protein>
<sequence>MRLLSETDWTLPVIAEHLGYKHPEYMGVAFKKFTGMSPGAFREHHHKGITL</sequence>
<dbReference type="EMBL" id="JAOQIO010000034">
    <property type="protein sequence ID" value="MCU6792711.1"/>
    <property type="molecule type" value="Genomic_DNA"/>
</dbReference>
<keyword evidence="2" id="KW-0804">Transcription</keyword>
<evidence type="ECO:0000256" key="2">
    <source>
        <dbReference type="ARBA" id="ARBA00023163"/>
    </source>
</evidence>
<evidence type="ECO:0000256" key="1">
    <source>
        <dbReference type="ARBA" id="ARBA00023015"/>
    </source>
</evidence>
<evidence type="ECO:0000313" key="4">
    <source>
        <dbReference type="EMBL" id="MCU6792711.1"/>
    </source>
</evidence>
<dbReference type="Gene3D" id="1.10.10.60">
    <property type="entry name" value="Homeodomain-like"/>
    <property type="match status" value="1"/>
</dbReference>
<reference evidence="4 5" key="1">
    <citation type="submission" date="2022-09" db="EMBL/GenBank/DDBJ databases">
        <authorList>
            <person name="Han X.L."/>
            <person name="Wang Q."/>
            <person name="Lu T."/>
        </authorList>
    </citation>
    <scope>NUCLEOTIDE SEQUENCE [LARGE SCALE GENOMIC DNA]</scope>
    <source>
        <strain evidence="4 5">WQ 127069</strain>
    </source>
</reference>
<proteinExistence type="predicted"/>
<evidence type="ECO:0000259" key="3">
    <source>
        <dbReference type="PROSITE" id="PS01124"/>
    </source>
</evidence>
<organism evidence="4 5">
    <name type="scientific">Paenibacillus baimaensis</name>
    <dbReference type="NCBI Taxonomy" id="2982185"/>
    <lineage>
        <taxon>Bacteria</taxon>
        <taxon>Bacillati</taxon>
        <taxon>Bacillota</taxon>
        <taxon>Bacilli</taxon>
        <taxon>Bacillales</taxon>
        <taxon>Paenibacillaceae</taxon>
        <taxon>Paenibacillus</taxon>
    </lineage>
</organism>
<gene>
    <name evidence="4" type="ORF">OB236_11325</name>
</gene>
<dbReference type="Pfam" id="PF12833">
    <property type="entry name" value="HTH_18"/>
    <property type="match status" value="1"/>
</dbReference>
<dbReference type="PROSITE" id="PS01124">
    <property type="entry name" value="HTH_ARAC_FAMILY_2"/>
    <property type="match status" value="1"/>
</dbReference>
<keyword evidence="5" id="KW-1185">Reference proteome</keyword>
<comment type="caution">
    <text evidence="4">The sequence shown here is derived from an EMBL/GenBank/DDBJ whole genome shotgun (WGS) entry which is preliminary data.</text>
</comment>
<keyword evidence="1" id="KW-0805">Transcription regulation</keyword>
<dbReference type="Proteomes" id="UP001652445">
    <property type="component" value="Unassembled WGS sequence"/>
</dbReference>
<feature type="domain" description="HTH araC/xylS-type" evidence="3">
    <location>
        <begin position="1"/>
        <end position="44"/>
    </location>
</feature>
<evidence type="ECO:0000313" key="5">
    <source>
        <dbReference type="Proteomes" id="UP001652445"/>
    </source>
</evidence>
<accession>A0ABT2UF08</accession>
<dbReference type="InterPro" id="IPR018060">
    <property type="entry name" value="HTH_AraC"/>
</dbReference>